<feature type="compositionally biased region" description="Basic and acidic residues" evidence="1">
    <location>
        <begin position="90"/>
        <end position="105"/>
    </location>
</feature>
<evidence type="ECO:0000313" key="2">
    <source>
        <dbReference type="EMBL" id="OIN55782.1"/>
    </source>
</evidence>
<evidence type="ECO:0000313" key="3">
    <source>
        <dbReference type="Proteomes" id="UP000181790"/>
    </source>
</evidence>
<reference evidence="2 3" key="1">
    <citation type="submission" date="2016-10" db="EMBL/GenBank/DDBJ databases">
        <title>Arsenicibacter rosenii gen. nov., sp. nov., an efficient arsenic-methylating bacterium isolated from an arsenic-contaminated paddy soil.</title>
        <authorList>
            <person name="Huang K."/>
        </authorList>
    </citation>
    <scope>NUCLEOTIDE SEQUENCE [LARGE SCALE GENOMIC DNA]</scope>
    <source>
        <strain evidence="2 3">SM-1</strain>
    </source>
</reference>
<name>A0A1S2VAR6_9BACT</name>
<feature type="compositionally biased region" description="Basic and acidic residues" evidence="1">
    <location>
        <begin position="62"/>
        <end position="79"/>
    </location>
</feature>
<comment type="caution">
    <text evidence="2">The sequence shown here is derived from an EMBL/GenBank/DDBJ whole genome shotgun (WGS) entry which is preliminary data.</text>
</comment>
<evidence type="ECO:0000256" key="1">
    <source>
        <dbReference type="SAM" id="MobiDB-lite"/>
    </source>
</evidence>
<dbReference type="RefSeq" id="WP_071506592.1">
    <property type="nucleotide sequence ID" value="NZ_MORL01000036.1"/>
</dbReference>
<dbReference type="AlphaFoldDB" id="A0A1S2VAR6"/>
<proteinExistence type="predicted"/>
<gene>
    <name evidence="2" type="ORF">BLX24_28235</name>
</gene>
<dbReference type="Proteomes" id="UP000181790">
    <property type="component" value="Unassembled WGS sequence"/>
</dbReference>
<accession>A0A1S2VAR6</accession>
<protein>
    <submittedName>
        <fullName evidence="2">Uncharacterized protein</fullName>
    </submittedName>
</protein>
<dbReference type="EMBL" id="MORL01000036">
    <property type="protein sequence ID" value="OIN55782.1"/>
    <property type="molecule type" value="Genomic_DNA"/>
</dbReference>
<keyword evidence="3" id="KW-1185">Reference proteome</keyword>
<sequence length="105" mass="11897">MASKTIEEIMRQASAKNQAAFKESVQQLKDNNAQLKADNYGPQTFARRAEQTRTSEPQISERVSHHLDNHQRGADKIRDAQTQSQQPKDAAPEKTTPEKTPEPER</sequence>
<feature type="region of interest" description="Disordered" evidence="1">
    <location>
        <begin position="32"/>
        <end position="105"/>
    </location>
</feature>
<organism evidence="2 3">
    <name type="scientific">Arsenicibacter rosenii</name>
    <dbReference type="NCBI Taxonomy" id="1750698"/>
    <lineage>
        <taxon>Bacteria</taxon>
        <taxon>Pseudomonadati</taxon>
        <taxon>Bacteroidota</taxon>
        <taxon>Cytophagia</taxon>
        <taxon>Cytophagales</taxon>
        <taxon>Spirosomataceae</taxon>
        <taxon>Arsenicibacter</taxon>
    </lineage>
</organism>